<evidence type="ECO:0000313" key="3">
    <source>
        <dbReference type="Proteomes" id="UP001152795"/>
    </source>
</evidence>
<dbReference type="OrthoDB" id="5967017at2759"/>
<dbReference type="EMBL" id="CACRXK020006366">
    <property type="protein sequence ID" value="CAB4009176.1"/>
    <property type="molecule type" value="Genomic_DNA"/>
</dbReference>
<feature type="domain" description="DUF5641" evidence="1">
    <location>
        <begin position="150"/>
        <end position="218"/>
    </location>
</feature>
<accession>A0A7D9EGU6</accession>
<dbReference type="InterPro" id="IPR040676">
    <property type="entry name" value="DUF5641"/>
</dbReference>
<evidence type="ECO:0000259" key="1">
    <source>
        <dbReference type="Pfam" id="PF18701"/>
    </source>
</evidence>
<dbReference type="Pfam" id="PF18701">
    <property type="entry name" value="DUF5641"/>
    <property type="match status" value="1"/>
</dbReference>
<dbReference type="PANTHER" id="PTHR47331">
    <property type="entry name" value="PHD-TYPE DOMAIN-CONTAINING PROTEIN"/>
    <property type="match status" value="1"/>
</dbReference>
<proteinExistence type="predicted"/>
<keyword evidence="3" id="KW-1185">Reference proteome</keyword>
<dbReference type="AlphaFoldDB" id="A0A7D9EGU6"/>
<name>A0A7D9EGU6_PARCT</name>
<comment type="caution">
    <text evidence="2">The sequence shown here is derived from an EMBL/GenBank/DDBJ whole genome shotgun (WGS) entry which is preliminary data.</text>
</comment>
<reference evidence="2" key="1">
    <citation type="submission" date="2020-04" db="EMBL/GenBank/DDBJ databases">
        <authorList>
            <person name="Alioto T."/>
            <person name="Alioto T."/>
            <person name="Gomez Garrido J."/>
        </authorList>
    </citation>
    <scope>NUCLEOTIDE SEQUENCE</scope>
    <source>
        <strain evidence="2">A484AB</strain>
    </source>
</reference>
<evidence type="ECO:0000313" key="2">
    <source>
        <dbReference type="EMBL" id="CAB4009176.1"/>
    </source>
</evidence>
<gene>
    <name evidence="2" type="ORF">PACLA_8A068996</name>
</gene>
<dbReference type="Proteomes" id="UP001152795">
    <property type="component" value="Unassembled WGS sequence"/>
</dbReference>
<sequence>MKLDFINFSLICTHKMIQRKLDLGLNGRTNLNNPVYFLYAAGPMKDTGDKIGFHKLRETSPNFLNVSTISDNTDNSKAKKLIGNGILTFKELEDVVLDVEVALNNRPLSYLEDDIELSVLTPATILNINPSRLPELKARHLDEEDLRKRAKILKGCKRAMWRRWSREYVRSLRERHVNARGKQASCPRKGSAVIIADESKNRNTWKLGIVSDLIKGKEK</sequence>
<protein>
    <recommendedName>
        <fullName evidence="1">DUF5641 domain-containing protein</fullName>
    </recommendedName>
</protein>
<organism evidence="2 3">
    <name type="scientific">Paramuricea clavata</name>
    <name type="common">Red gorgonian</name>
    <name type="synonym">Violescent sea-whip</name>
    <dbReference type="NCBI Taxonomy" id="317549"/>
    <lineage>
        <taxon>Eukaryota</taxon>
        <taxon>Metazoa</taxon>
        <taxon>Cnidaria</taxon>
        <taxon>Anthozoa</taxon>
        <taxon>Octocorallia</taxon>
        <taxon>Malacalcyonacea</taxon>
        <taxon>Plexauridae</taxon>
        <taxon>Paramuricea</taxon>
    </lineage>
</organism>